<evidence type="ECO:0000259" key="1">
    <source>
        <dbReference type="Pfam" id="PF06985"/>
    </source>
</evidence>
<dbReference type="InterPro" id="IPR052895">
    <property type="entry name" value="HetReg/Transcr_Mod"/>
</dbReference>
<evidence type="ECO:0000313" key="3">
    <source>
        <dbReference type="Proteomes" id="UP000799424"/>
    </source>
</evidence>
<dbReference type="OrthoDB" id="2157530at2759"/>
<protein>
    <submittedName>
        <fullName evidence="2">HET-domain-containing protein</fullName>
    </submittedName>
</protein>
<reference evidence="2" key="1">
    <citation type="journal article" date="2020" name="Stud. Mycol.">
        <title>101 Dothideomycetes genomes: a test case for predicting lifestyles and emergence of pathogens.</title>
        <authorList>
            <person name="Haridas S."/>
            <person name="Albert R."/>
            <person name="Binder M."/>
            <person name="Bloem J."/>
            <person name="Labutti K."/>
            <person name="Salamov A."/>
            <person name="Andreopoulos B."/>
            <person name="Baker S."/>
            <person name="Barry K."/>
            <person name="Bills G."/>
            <person name="Bluhm B."/>
            <person name="Cannon C."/>
            <person name="Castanera R."/>
            <person name="Culley D."/>
            <person name="Daum C."/>
            <person name="Ezra D."/>
            <person name="Gonzalez J."/>
            <person name="Henrissat B."/>
            <person name="Kuo A."/>
            <person name="Liang C."/>
            <person name="Lipzen A."/>
            <person name="Lutzoni F."/>
            <person name="Magnuson J."/>
            <person name="Mondo S."/>
            <person name="Nolan M."/>
            <person name="Ohm R."/>
            <person name="Pangilinan J."/>
            <person name="Park H.-J."/>
            <person name="Ramirez L."/>
            <person name="Alfaro M."/>
            <person name="Sun H."/>
            <person name="Tritt A."/>
            <person name="Yoshinaga Y."/>
            <person name="Zwiers L.-H."/>
            <person name="Turgeon B."/>
            <person name="Goodwin S."/>
            <person name="Spatafora J."/>
            <person name="Crous P."/>
            <person name="Grigoriev I."/>
        </authorList>
    </citation>
    <scope>NUCLEOTIDE SEQUENCE</scope>
    <source>
        <strain evidence="2">CBS 113818</strain>
    </source>
</reference>
<feature type="domain" description="Heterokaryon incompatibility" evidence="1">
    <location>
        <begin position="66"/>
        <end position="217"/>
    </location>
</feature>
<dbReference type="AlphaFoldDB" id="A0A6A7A5X5"/>
<organism evidence="2 3">
    <name type="scientific">Ophiobolus disseminans</name>
    <dbReference type="NCBI Taxonomy" id="1469910"/>
    <lineage>
        <taxon>Eukaryota</taxon>
        <taxon>Fungi</taxon>
        <taxon>Dikarya</taxon>
        <taxon>Ascomycota</taxon>
        <taxon>Pezizomycotina</taxon>
        <taxon>Dothideomycetes</taxon>
        <taxon>Pleosporomycetidae</taxon>
        <taxon>Pleosporales</taxon>
        <taxon>Pleosporineae</taxon>
        <taxon>Phaeosphaeriaceae</taxon>
        <taxon>Ophiobolus</taxon>
    </lineage>
</organism>
<dbReference type="Pfam" id="PF06985">
    <property type="entry name" value="HET"/>
    <property type="match status" value="1"/>
</dbReference>
<accession>A0A6A7A5X5</accession>
<keyword evidence="3" id="KW-1185">Reference proteome</keyword>
<dbReference type="Proteomes" id="UP000799424">
    <property type="component" value="Unassembled WGS sequence"/>
</dbReference>
<dbReference type="InterPro" id="IPR010730">
    <property type="entry name" value="HET"/>
</dbReference>
<proteinExistence type="predicted"/>
<evidence type="ECO:0000313" key="2">
    <source>
        <dbReference type="EMBL" id="KAF2828553.1"/>
    </source>
</evidence>
<gene>
    <name evidence="2" type="ORF">CC86DRAFT_404460</name>
</gene>
<dbReference type="EMBL" id="MU006222">
    <property type="protein sequence ID" value="KAF2828553.1"/>
    <property type="molecule type" value="Genomic_DNA"/>
</dbReference>
<name>A0A6A7A5X5_9PLEO</name>
<sequence>MRTLRSRLVDRTRRNIQKQNSREYHYCSLPQSQQGDYIRTLTLQPGAGDEPLRCTLKTSVLGSTAFESISYVWGPDVRDHEIICEGRVIPITANLWTALRHVRSDVPRVLWADSVCINQGDLEEKSQQVALMGQIYRFATRVLIFLGADDFGHGTYVHSLLEEMRDIITNGLEVAGTTAGAFPWPDDDAPILTDVRWESFDYMLAQHWFDRGWVVQEIAVAQCGCLLWGQYQLDWQLLMDTSLWLLHRAQIVLDTVTSGIAIHESLYQHYHPNLARAFRRNHVAYSFLAILYKARSLTFSDPRDRIFAFAAIAEELERYVPMQPDYHVSFLHIYKEFAITYIRSTEDTELLDYVCHGEATLQDDTPSWVPRWDNYERKLGPRRSPAWLPFEPRLPTKCEPMIVDDSILKVRGVIFDDVVWTSETLTLANTTLETISSIWKAVALSRAVSPYPAGKLIDAFLCGLTRCQYEGQWSRWARDRAACAVHLLGNVSHMEEDNLEQWKTRGAGGDIEKFVNFVARSARNGNIVLTRRGYTGLAPRITRREDIWAIVFGSTTSCILRKASEGPRYQFLGSAMLVGKESSGEYYQKTTGFTQMGDEDSKDWVDWDVEEQDIELC</sequence>
<dbReference type="PANTHER" id="PTHR24148">
    <property type="entry name" value="ANKYRIN REPEAT DOMAIN-CONTAINING PROTEIN 39 HOMOLOG-RELATED"/>
    <property type="match status" value="1"/>
</dbReference>
<dbReference type="PANTHER" id="PTHR24148:SF64">
    <property type="entry name" value="HETEROKARYON INCOMPATIBILITY DOMAIN-CONTAINING PROTEIN"/>
    <property type="match status" value="1"/>
</dbReference>